<dbReference type="RefSeq" id="WP_344290968.1">
    <property type="nucleotide sequence ID" value="NZ_BAAAPF010000112.1"/>
</dbReference>
<protein>
    <recommendedName>
        <fullName evidence="6">Vanadium-dependent haloperoxidase</fullName>
    </recommendedName>
</protein>
<comment type="caution">
    <text evidence="4">The sequence shown here is derived from an EMBL/GenBank/DDBJ whole genome shotgun (WGS) entry which is preliminary data.</text>
</comment>
<evidence type="ECO:0000259" key="2">
    <source>
        <dbReference type="Pfam" id="PF21167"/>
    </source>
</evidence>
<dbReference type="InterPro" id="IPR016119">
    <property type="entry name" value="Br/Cl_peroxidase_C"/>
</dbReference>
<dbReference type="Pfam" id="PF22778">
    <property type="entry name" value="VCPO_2nd"/>
    <property type="match status" value="1"/>
</dbReference>
<evidence type="ECO:0000313" key="5">
    <source>
        <dbReference type="Proteomes" id="UP001500443"/>
    </source>
</evidence>
<dbReference type="Pfam" id="PF21167">
    <property type="entry name" value="DUF6851"/>
    <property type="match status" value="1"/>
</dbReference>
<organism evidence="4 5">
    <name type="scientific">Streptomyces synnematoformans</name>
    <dbReference type="NCBI Taxonomy" id="415721"/>
    <lineage>
        <taxon>Bacteria</taxon>
        <taxon>Bacillati</taxon>
        <taxon>Actinomycetota</taxon>
        <taxon>Actinomycetes</taxon>
        <taxon>Kitasatosporales</taxon>
        <taxon>Streptomycetaceae</taxon>
        <taxon>Streptomyces</taxon>
    </lineage>
</organism>
<dbReference type="PANTHER" id="PTHR34599">
    <property type="entry name" value="PEROXIDASE-RELATED"/>
    <property type="match status" value="1"/>
</dbReference>
<gene>
    <name evidence="4" type="ORF">GCM10009802_35330</name>
</gene>
<dbReference type="InterPro" id="IPR049283">
    <property type="entry name" value="DUF6851"/>
</dbReference>
<feature type="region of interest" description="Disordered" evidence="1">
    <location>
        <begin position="225"/>
        <end position="245"/>
    </location>
</feature>
<dbReference type="InterPro" id="IPR006311">
    <property type="entry name" value="TAT_signal"/>
</dbReference>
<dbReference type="InterPro" id="IPR036938">
    <property type="entry name" value="PAP2/HPO_sf"/>
</dbReference>
<feature type="domain" description="Vanadium-dependent haloperoxidase NapH1-like second helical-bundle" evidence="3">
    <location>
        <begin position="343"/>
        <end position="518"/>
    </location>
</feature>
<reference evidence="4 5" key="1">
    <citation type="journal article" date="2019" name="Int. J. Syst. Evol. Microbiol.">
        <title>The Global Catalogue of Microorganisms (GCM) 10K type strain sequencing project: providing services to taxonomists for standard genome sequencing and annotation.</title>
        <authorList>
            <consortium name="The Broad Institute Genomics Platform"/>
            <consortium name="The Broad Institute Genome Sequencing Center for Infectious Disease"/>
            <person name="Wu L."/>
            <person name="Ma J."/>
        </authorList>
    </citation>
    <scope>NUCLEOTIDE SEQUENCE [LARGE SCALE GENOMIC DNA]</scope>
    <source>
        <strain evidence="4 5">JCM 15481</strain>
    </source>
</reference>
<dbReference type="InterPro" id="IPR055161">
    <property type="entry name" value="NapH1-like_2nd"/>
</dbReference>
<dbReference type="PROSITE" id="PS51318">
    <property type="entry name" value="TAT"/>
    <property type="match status" value="1"/>
</dbReference>
<dbReference type="EMBL" id="BAAAPF010000112">
    <property type="protein sequence ID" value="GAA2128210.1"/>
    <property type="molecule type" value="Genomic_DNA"/>
</dbReference>
<proteinExistence type="predicted"/>
<dbReference type="Gene3D" id="1.10.606.10">
    <property type="entry name" value="Vanadium-containing Chloroperoxidase, domain 2"/>
    <property type="match status" value="1"/>
</dbReference>
<dbReference type="Proteomes" id="UP001500443">
    <property type="component" value="Unassembled WGS sequence"/>
</dbReference>
<name>A0ABN2YJY6_9ACTN</name>
<accession>A0ABN2YJY6</accession>
<evidence type="ECO:0000259" key="3">
    <source>
        <dbReference type="Pfam" id="PF22778"/>
    </source>
</evidence>
<sequence>MTTSGSSSVTALSPRRRSLLLGGGSTAALVALGHAGTAAADPAGPAAEPPPVFDLDNGNFVRDLLTVAGDSSGETQDIAPADINIIFWVQDAMQTGWFDALAPYHPTAVGVRTRIPRRPAGESATNRNKNTAGLYATYQVVKVAYAERAYILRGLLESVGLDPDDESEDPATAAGIGNLAGKAAIGARVRDGMNFLGDEHRKYHGQPFEDYTGYVPVNTAYRLSDPSRWQPARHPHPRRVGGGPGDKGIYVVQQFATPQLRLVEGHTFRSPRWFGLAPPRHTDHTHPRRYKRAVDEILDASAALTDEQKVKAEFFGNNYQGVLLATRAAALAHDLDLDGWVHLYMTSSVAQLDSLIAAWHYKHRYAAVRPFSAVGHVYGRQKVSAWGGPGKGTVDDLRADEWTSYLPVNDHPEYPSGATALCAAMAQGARRFLGDDVLEWSYTFEAGSGLTEPGLVPAADTELNYAAWTDFVRDAAMSRVWAGVNFRKTAEASVDFGTQFGDRAHEFVRRHIEGDAED</sequence>
<dbReference type="SUPFAM" id="SSF48317">
    <property type="entry name" value="Acid phosphatase/Vanadium-dependent haloperoxidase"/>
    <property type="match status" value="1"/>
</dbReference>
<evidence type="ECO:0000313" key="4">
    <source>
        <dbReference type="EMBL" id="GAA2128210.1"/>
    </source>
</evidence>
<dbReference type="InterPro" id="IPR052559">
    <property type="entry name" value="V-haloperoxidase"/>
</dbReference>
<evidence type="ECO:0000256" key="1">
    <source>
        <dbReference type="SAM" id="MobiDB-lite"/>
    </source>
</evidence>
<evidence type="ECO:0008006" key="6">
    <source>
        <dbReference type="Google" id="ProtNLM"/>
    </source>
</evidence>
<keyword evidence="5" id="KW-1185">Reference proteome</keyword>
<feature type="domain" description="DUF6851" evidence="2">
    <location>
        <begin position="93"/>
        <end position="231"/>
    </location>
</feature>
<dbReference type="PANTHER" id="PTHR34599:SF2">
    <property type="entry name" value="TRAF-TYPE DOMAIN-CONTAINING PROTEIN"/>
    <property type="match status" value="1"/>
</dbReference>